<evidence type="ECO:0000313" key="1">
    <source>
        <dbReference type="EMBL" id="EAT90684.1"/>
    </source>
</evidence>
<dbReference type="EMBL" id="CH445327">
    <property type="protein sequence ID" value="EAT90684.1"/>
    <property type="molecule type" value="Genomic_DNA"/>
</dbReference>
<protein>
    <submittedName>
        <fullName evidence="1">Uncharacterized protein</fullName>
    </submittedName>
</protein>
<name>Q0V0J2_PHANO</name>
<dbReference type="GeneID" id="5969928"/>
<reference evidence="2" key="1">
    <citation type="journal article" date="2007" name="Plant Cell">
        <title>Dothideomycete-plant interactions illuminated by genome sequencing and EST analysis of the wheat pathogen Stagonospora nodorum.</title>
        <authorList>
            <person name="Hane J.K."/>
            <person name="Lowe R.G."/>
            <person name="Solomon P.S."/>
            <person name="Tan K.C."/>
            <person name="Schoch C.L."/>
            <person name="Spatafora J.W."/>
            <person name="Crous P.W."/>
            <person name="Kodira C."/>
            <person name="Birren B.W."/>
            <person name="Galagan J.E."/>
            <person name="Torriani S.F."/>
            <person name="McDonald B.A."/>
            <person name="Oliver R.P."/>
        </authorList>
    </citation>
    <scope>NUCLEOTIDE SEQUENCE [LARGE SCALE GENOMIC DNA]</scope>
    <source>
        <strain evidence="2">SN15 / ATCC MYA-4574 / FGSC 10173</strain>
    </source>
</reference>
<dbReference type="InParanoid" id="Q0V0J2"/>
<dbReference type="Proteomes" id="UP000001055">
    <property type="component" value="Unassembled WGS sequence"/>
</dbReference>
<sequence length="228" mass="25885">MASFAPARRLPRSTILANFTRPLRVAAESAAFSLCFGHYIVGGWLSFRHQQRERGPCKVRSRVAIFDTSAWLQHLIGFFYHQASSTSFQAINGPSAINVLCVSIRYQEHQVTILRVFSLNSRNQAYQLSIHINVKTAGSSYKQHYLQPSRKFCLHMRLPQSKLNTYPNRRASLTQTISYAFAVQLDKASSSCMSVPYIFRAVTVLKKRGKFPTNQQTLFTQGSEAERT</sequence>
<organism evidence="1 2">
    <name type="scientific">Phaeosphaeria nodorum (strain SN15 / ATCC MYA-4574 / FGSC 10173)</name>
    <name type="common">Glume blotch fungus</name>
    <name type="synonym">Parastagonospora nodorum</name>
    <dbReference type="NCBI Taxonomy" id="321614"/>
    <lineage>
        <taxon>Eukaryota</taxon>
        <taxon>Fungi</taxon>
        <taxon>Dikarya</taxon>
        <taxon>Ascomycota</taxon>
        <taxon>Pezizomycotina</taxon>
        <taxon>Dothideomycetes</taxon>
        <taxon>Pleosporomycetidae</taxon>
        <taxon>Pleosporales</taxon>
        <taxon>Pleosporineae</taxon>
        <taxon>Phaeosphaeriaceae</taxon>
        <taxon>Parastagonospora</taxon>
    </lineage>
</organism>
<dbReference type="HOGENOM" id="CLU_1215161_0_0_1"/>
<dbReference type="RefSeq" id="XP_001793078.1">
    <property type="nucleotide sequence ID" value="XM_001793026.1"/>
</dbReference>
<dbReference type="KEGG" id="pno:SNOG_02472"/>
<gene>
    <name evidence="1" type="ORF">SNOG_02472</name>
</gene>
<dbReference type="VEuPathDB" id="FungiDB:JI435_024720"/>
<evidence type="ECO:0000313" key="2">
    <source>
        <dbReference type="Proteomes" id="UP000001055"/>
    </source>
</evidence>
<proteinExistence type="predicted"/>
<accession>Q0V0J2</accession>
<dbReference type="AlphaFoldDB" id="Q0V0J2"/>